<protein>
    <recommendedName>
        <fullName evidence="1">DUF985 domain-containing protein</fullName>
    </recommendedName>
</protein>
<evidence type="ECO:0000313" key="3">
    <source>
        <dbReference type="Proteomes" id="UP000822688"/>
    </source>
</evidence>
<dbReference type="AlphaFoldDB" id="A0A8T0H9V6"/>
<dbReference type="InterPro" id="IPR011051">
    <property type="entry name" value="RmlC_Cupin_sf"/>
</dbReference>
<dbReference type="Proteomes" id="UP000822688">
    <property type="component" value="Chromosome 7"/>
</dbReference>
<feature type="domain" description="DUF985" evidence="1">
    <location>
        <begin position="5"/>
        <end position="165"/>
    </location>
</feature>
<evidence type="ECO:0000313" key="2">
    <source>
        <dbReference type="EMBL" id="KAG0567138.1"/>
    </source>
</evidence>
<name>A0A8T0H9V6_CERPU</name>
<dbReference type="PANTHER" id="PTHR33387:SF3">
    <property type="entry name" value="DUF985 DOMAIN-CONTAINING PROTEIN"/>
    <property type="match status" value="1"/>
</dbReference>
<organism evidence="2 3">
    <name type="scientific">Ceratodon purpureus</name>
    <name type="common">Fire moss</name>
    <name type="synonym">Dicranum purpureum</name>
    <dbReference type="NCBI Taxonomy" id="3225"/>
    <lineage>
        <taxon>Eukaryota</taxon>
        <taxon>Viridiplantae</taxon>
        <taxon>Streptophyta</taxon>
        <taxon>Embryophyta</taxon>
        <taxon>Bryophyta</taxon>
        <taxon>Bryophytina</taxon>
        <taxon>Bryopsida</taxon>
        <taxon>Dicranidae</taxon>
        <taxon>Pseudoditrichales</taxon>
        <taxon>Ditrichaceae</taxon>
        <taxon>Ceratodon</taxon>
    </lineage>
</organism>
<comment type="caution">
    <text evidence="2">The sequence shown here is derived from an EMBL/GenBank/DDBJ whole genome shotgun (WGS) entry which is preliminary data.</text>
</comment>
<dbReference type="PANTHER" id="PTHR33387">
    <property type="entry name" value="RMLC-LIKE JELLY ROLL FOLD PROTEIN"/>
    <property type="match status" value="1"/>
</dbReference>
<dbReference type="OrthoDB" id="6614653at2759"/>
<dbReference type="Pfam" id="PF06172">
    <property type="entry name" value="Cupin_5"/>
    <property type="match status" value="1"/>
</dbReference>
<dbReference type="InterPro" id="IPR039935">
    <property type="entry name" value="YML079W-like"/>
</dbReference>
<dbReference type="InterPro" id="IPR009327">
    <property type="entry name" value="Cupin_DUF985"/>
</dbReference>
<dbReference type="Gene3D" id="2.60.120.10">
    <property type="entry name" value="Jelly Rolls"/>
    <property type="match status" value="1"/>
</dbReference>
<dbReference type="EMBL" id="CM026428">
    <property type="protein sequence ID" value="KAG0567138.1"/>
    <property type="molecule type" value="Genomic_DNA"/>
</dbReference>
<evidence type="ECO:0000259" key="1">
    <source>
        <dbReference type="Pfam" id="PF06172"/>
    </source>
</evidence>
<dbReference type="SUPFAM" id="SSF51182">
    <property type="entry name" value="RmlC-like cupins"/>
    <property type="match status" value="1"/>
</dbReference>
<dbReference type="InterPro" id="IPR014710">
    <property type="entry name" value="RmlC-like_jellyroll"/>
</dbReference>
<sequence>MATAQEICKLLELQPHPEGGFFAECFKDPDVNLPHSLLPATFKIGRSVSTAIYFLMPTGNVSCLHRIPSSEVWHFYKGDPLTVFEIDDEGNTKHTVLGQDIAAGQKLMYVQKPNVWFGAYPTKDIEHIPEAGKPIVKSAPRDPETNFSLVGCTVAPGFEFDDFVLATRSDMLAKFPHAKAFVEFLTHAP</sequence>
<dbReference type="CDD" id="cd06121">
    <property type="entry name" value="cupin_YML079wp"/>
    <property type="match status" value="1"/>
</dbReference>
<reference evidence="2" key="1">
    <citation type="submission" date="2020-06" db="EMBL/GenBank/DDBJ databases">
        <title>WGS assembly of Ceratodon purpureus strain R40.</title>
        <authorList>
            <person name="Carey S.B."/>
            <person name="Jenkins J."/>
            <person name="Shu S."/>
            <person name="Lovell J.T."/>
            <person name="Sreedasyam A."/>
            <person name="Maumus F."/>
            <person name="Tiley G.P."/>
            <person name="Fernandez-Pozo N."/>
            <person name="Barry K."/>
            <person name="Chen C."/>
            <person name="Wang M."/>
            <person name="Lipzen A."/>
            <person name="Daum C."/>
            <person name="Saski C.A."/>
            <person name="Payton A.C."/>
            <person name="Mcbreen J.C."/>
            <person name="Conrad R.E."/>
            <person name="Kollar L.M."/>
            <person name="Olsson S."/>
            <person name="Huttunen S."/>
            <person name="Landis J.B."/>
            <person name="Wickett N.J."/>
            <person name="Johnson M.G."/>
            <person name="Rensing S.A."/>
            <person name="Grimwood J."/>
            <person name="Schmutz J."/>
            <person name="Mcdaniel S.F."/>
        </authorList>
    </citation>
    <scope>NUCLEOTIDE SEQUENCE</scope>
    <source>
        <strain evidence="2">R40</strain>
    </source>
</reference>
<proteinExistence type="predicted"/>
<gene>
    <name evidence="2" type="ORF">KC19_7G113600</name>
</gene>
<keyword evidence="3" id="KW-1185">Reference proteome</keyword>
<accession>A0A8T0H9V6</accession>